<dbReference type="Proteomes" id="UP000618754">
    <property type="component" value="Unassembled WGS sequence"/>
</dbReference>
<accession>A0ABR7X2L4</accession>
<dbReference type="PRINTS" id="PR00368">
    <property type="entry name" value="FADPNR"/>
</dbReference>
<evidence type="ECO:0000313" key="5">
    <source>
        <dbReference type="Proteomes" id="UP000618754"/>
    </source>
</evidence>
<dbReference type="InterPro" id="IPR023753">
    <property type="entry name" value="FAD/NAD-binding_dom"/>
</dbReference>
<sequence length="301" mass="32676">MKKNQYEVIIIGGSFAGLSAAMALGRSVRRVLVIDNGDPCNKKTPHSHNFLTNDGATPADITMAARRELAAYKTVKLVTDTVENVVQIDEGFKVTATKAQTFITKKVLIATGLKDIMPNIPGFADCWGTSVIHCPYCHGYEVYQEKLAVFGNGDEGFEFAKLINNWSRDLTLFTNGISTFNPGQEQKLKEHGIKVIQTKIAGIDCVNNQVQAIKLIDGTEHAIRAIFARVPFKQHTDIPEQLGCVLTEQGQIQTDKFCATTIPGIYAAGDNSSPLRGVANAVANGTMAGVFINKALIDEAF</sequence>
<keyword evidence="5" id="KW-1185">Reference proteome</keyword>
<dbReference type="RefSeq" id="WP_191174618.1">
    <property type="nucleotide sequence ID" value="NZ_JACWMW010000001.1"/>
</dbReference>
<dbReference type="PANTHER" id="PTHR48105">
    <property type="entry name" value="THIOREDOXIN REDUCTASE 1-RELATED-RELATED"/>
    <property type="match status" value="1"/>
</dbReference>
<protein>
    <submittedName>
        <fullName evidence="4">NAD(P)/FAD-dependent oxidoreductase</fullName>
    </submittedName>
</protein>
<dbReference type="PRINTS" id="PR00469">
    <property type="entry name" value="PNDRDTASEII"/>
</dbReference>
<comment type="caution">
    <text evidence="4">The sequence shown here is derived from an EMBL/GenBank/DDBJ whole genome shotgun (WGS) entry which is preliminary data.</text>
</comment>
<evidence type="ECO:0000313" key="4">
    <source>
        <dbReference type="EMBL" id="MBD1384766.1"/>
    </source>
</evidence>
<gene>
    <name evidence="4" type="ORF">IDJ75_05715</name>
</gene>
<feature type="domain" description="FAD/NAD(P)-binding" evidence="3">
    <location>
        <begin position="6"/>
        <end position="285"/>
    </location>
</feature>
<evidence type="ECO:0000259" key="3">
    <source>
        <dbReference type="Pfam" id="PF07992"/>
    </source>
</evidence>
<dbReference type="SUPFAM" id="SSF51905">
    <property type="entry name" value="FAD/NAD(P)-binding domain"/>
    <property type="match status" value="1"/>
</dbReference>
<dbReference type="Gene3D" id="3.50.50.60">
    <property type="entry name" value="FAD/NAD(P)-binding domain"/>
    <property type="match status" value="2"/>
</dbReference>
<dbReference type="EMBL" id="JACWMW010000001">
    <property type="protein sequence ID" value="MBD1384766.1"/>
    <property type="molecule type" value="Genomic_DNA"/>
</dbReference>
<dbReference type="InterPro" id="IPR050097">
    <property type="entry name" value="Ferredoxin-NADP_redctase_2"/>
</dbReference>
<keyword evidence="1" id="KW-0285">Flavoprotein</keyword>
<evidence type="ECO:0000256" key="1">
    <source>
        <dbReference type="ARBA" id="ARBA00022630"/>
    </source>
</evidence>
<dbReference type="Pfam" id="PF07992">
    <property type="entry name" value="Pyr_redox_2"/>
    <property type="match status" value="1"/>
</dbReference>
<organism evidence="4 5">
    <name type="scientific">Mucilaginibacter rigui</name>
    <dbReference type="NCBI Taxonomy" id="534635"/>
    <lineage>
        <taxon>Bacteria</taxon>
        <taxon>Pseudomonadati</taxon>
        <taxon>Bacteroidota</taxon>
        <taxon>Sphingobacteriia</taxon>
        <taxon>Sphingobacteriales</taxon>
        <taxon>Sphingobacteriaceae</taxon>
        <taxon>Mucilaginibacter</taxon>
    </lineage>
</organism>
<evidence type="ECO:0000256" key="2">
    <source>
        <dbReference type="ARBA" id="ARBA00023002"/>
    </source>
</evidence>
<reference evidence="4 5" key="1">
    <citation type="submission" date="2020-09" db="EMBL/GenBank/DDBJ databases">
        <title>Novel species of Mucilaginibacter isolated from a glacier on the Tibetan Plateau.</title>
        <authorList>
            <person name="Liu Q."/>
            <person name="Xin Y.-H."/>
        </authorList>
    </citation>
    <scope>NUCLEOTIDE SEQUENCE [LARGE SCALE GENOMIC DNA]</scope>
    <source>
        <strain evidence="4 5">CGMCC 1.13878</strain>
    </source>
</reference>
<keyword evidence="2" id="KW-0560">Oxidoreductase</keyword>
<name>A0ABR7X2L4_9SPHI</name>
<dbReference type="InterPro" id="IPR036188">
    <property type="entry name" value="FAD/NAD-bd_sf"/>
</dbReference>
<proteinExistence type="predicted"/>